<feature type="region of interest" description="Disordered" evidence="8">
    <location>
        <begin position="187"/>
        <end position="220"/>
    </location>
</feature>
<feature type="transmembrane region" description="Helical" evidence="9">
    <location>
        <begin position="984"/>
        <end position="1011"/>
    </location>
</feature>
<dbReference type="PANTHER" id="PTHR30347">
    <property type="entry name" value="POTASSIUM CHANNEL RELATED"/>
    <property type="match status" value="1"/>
</dbReference>
<evidence type="ECO:0000256" key="8">
    <source>
        <dbReference type="SAM" id="MobiDB-lite"/>
    </source>
</evidence>
<evidence type="ECO:0000259" key="12">
    <source>
        <dbReference type="Pfam" id="PF12795"/>
    </source>
</evidence>
<dbReference type="GO" id="GO:0008381">
    <property type="term" value="F:mechanosensitive monoatomic ion channel activity"/>
    <property type="evidence" value="ECO:0007669"/>
    <property type="project" value="UniProtKB-ARBA"/>
</dbReference>
<feature type="transmembrane region" description="Helical" evidence="9">
    <location>
        <begin position="578"/>
        <end position="598"/>
    </location>
</feature>
<keyword evidence="4 9" id="KW-0812">Transmembrane</keyword>
<evidence type="ECO:0000313" key="14">
    <source>
        <dbReference type="EMBL" id="TWU06743.1"/>
    </source>
</evidence>
<evidence type="ECO:0000256" key="6">
    <source>
        <dbReference type="ARBA" id="ARBA00023136"/>
    </source>
</evidence>
<feature type="transmembrane region" description="Helical" evidence="9">
    <location>
        <begin position="848"/>
        <end position="865"/>
    </location>
</feature>
<evidence type="ECO:0000259" key="13">
    <source>
        <dbReference type="Pfam" id="PF21082"/>
    </source>
</evidence>
<sequence>MDFRNCLSQPFLLRGHGHRCCMWLAVLICLNATAWGQADPVTPVEPEKPPALTAEMVDTRLKEAEGAEGLDDALKAKIVELYNQAKKSLAAAKSWGEKQQAYQQKLDTVDPRLKETQEKLELAKNAPKEITESPNGDDTKMPASLEQAGEKLSRFETLLSSEQKLLDDPQTGFRKLLADIKVEGARREARPAEIAASNAQQQLEKVREQLKSPPKADDSPLLNAAQKTALEARAMEFGQQVQAERTEVALYKAEENAGLLRVRRDLLSLQVSQSEKIVKLLQADVNKLRQHQAKLRAEQVKAEVISAAPELKEFAEENTQLADKNIKITRELQTVEKQTQVVQAKYEELDSEFADMQSMIDAIGQSDAIGQLLRSQRATIPNASHYEEHIKERQEQISTLRFESFQLEKDRDKLADIDAASARALKELKAKSSPELAKTVRELLDTRKTVLDELTSNSSKLQTALLALNLKEAEMMTVTEAYTKYIDERVLWIRSNEALGPSAIADAMDALKWVFNPGQWMELLSSFLSWKPEDLLEIGLSTFLFLVLIYYRRRLRAGIATAGEEAARGNCRVFRPTLQASVLTVIVAAIWPSILWYFSWRIVAQPNNTVFAVAISQGLAATAAVYLPLEIIRQCCASKGLAEMHFYWANATVRTIRTHLRWATPLSLPLMFLAATMSAQPNEQWQASLGRASVICWLILLTVFMQRVLRPHTGVLKDVVRGNDDGWRVQLRYLVFGLCMLVPAGMGVLAVMGYYYTVMHLGTRLRDTIWLSIVLLLVHAMLMRLLLIHRRALAMERARAKREREREEQAAAAAAAAAGTGEPIAPSMPIVEEPVMDLAASSTQAQKLLRTAIIITTVAGMWLIWADVFPALGVINKATPWVSTVTVPQEYDDPETGKKGTRMVEETRPITIAQLALAVLVGIFAVVAAQNVPGLIEMSLLRGLPFEAGFRYAIASMARYIILLVGFAVSLGIVGIGWAQMQWLFAAASLGLGFGLQEIFANFISGIIILFERPIRVGDVITIGDVSGKVSRIRMRATTITNWDRKELIVPNKEFITGRLLNWTLSDQVNRVVIEVGVAYGSNTILARDLLLAAANANEFVLNDPAPLATFEGFGDSTLNYVLRVFLPDLDNRLAVIHALHTDIDRRFREANVEIAFPQQDIHVRTLPANIIGSKEESSPYST</sequence>
<feature type="domain" description="Mechanosensitive ion channel MscS" evidence="10">
    <location>
        <begin position="999"/>
        <end position="1064"/>
    </location>
</feature>
<dbReference type="PANTHER" id="PTHR30347:SF1">
    <property type="entry name" value="MECHANOSENSITIVE CHANNEL MSCK"/>
    <property type="match status" value="1"/>
</dbReference>
<organism evidence="14 15">
    <name type="scientific">Symmachiella macrocystis</name>
    <dbReference type="NCBI Taxonomy" id="2527985"/>
    <lineage>
        <taxon>Bacteria</taxon>
        <taxon>Pseudomonadati</taxon>
        <taxon>Planctomycetota</taxon>
        <taxon>Planctomycetia</taxon>
        <taxon>Planctomycetales</taxon>
        <taxon>Planctomycetaceae</taxon>
        <taxon>Symmachiella</taxon>
    </lineage>
</organism>
<evidence type="ECO:0000256" key="3">
    <source>
        <dbReference type="ARBA" id="ARBA00022475"/>
    </source>
</evidence>
<evidence type="ECO:0000256" key="7">
    <source>
        <dbReference type="SAM" id="Coils"/>
    </source>
</evidence>
<feature type="transmembrane region" description="Helical" evidence="9">
    <location>
        <begin position="957"/>
        <end position="978"/>
    </location>
</feature>
<feature type="transmembrane region" description="Helical" evidence="9">
    <location>
        <begin position="610"/>
        <end position="629"/>
    </location>
</feature>
<dbReference type="InterPro" id="IPR023408">
    <property type="entry name" value="MscS_beta-dom_sf"/>
</dbReference>
<protein>
    <submittedName>
        <fullName evidence="14">Mechanosensitive channel MscK</fullName>
    </submittedName>
</protein>
<dbReference type="InterPro" id="IPR024393">
    <property type="entry name" value="MscS_porin"/>
</dbReference>
<keyword evidence="5 9" id="KW-1133">Transmembrane helix</keyword>
<evidence type="ECO:0000256" key="2">
    <source>
        <dbReference type="ARBA" id="ARBA00008017"/>
    </source>
</evidence>
<feature type="transmembrane region" description="Helical" evidence="9">
    <location>
        <begin position="768"/>
        <end position="787"/>
    </location>
</feature>
<proteinExistence type="inferred from homology"/>
<comment type="similarity">
    <text evidence="2">Belongs to the MscS (TC 1.A.23) family.</text>
</comment>
<evidence type="ECO:0000256" key="4">
    <source>
        <dbReference type="ARBA" id="ARBA00022692"/>
    </source>
</evidence>
<dbReference type="InterPro" id="IPR011066">
    <property type="entry name" value="MscS_channel_C_sf"/>
</dbReference>
<dbReference type="SUPFAM" id="SSF50182">
    <property type="entry name" value="Sm-like ribonucleoproteins"/>
    <property type="match status" value="1"/>
</dbReference>
<dbReference type="Proteomes" id="UP000320735">
    <property type="component" value="Unassembled WGS sequence"/>
</dbReference>
<dbReference type="Pfam" id="PF12795">
    <property type="entry name" value="MscS_porin"/>
    <property type="match status" value="1"/>
</dbReference>
<keyword evidence="7" id="KW-0175">Coiled coil</keyword>
<evidence type="ECO:0000256" key="5">
    <source>
        <dbReference type="ARBA" id="ARBA00022989"/>
    </source>
</evidence>
<dbReference type="Pfam" id="PF21082">
    <property type="entry name" value="MS_channel_3rd"/>
    <property type="match status" value="1"/>
</dbReference>
<dbReference type="InterPro" id="IPR011014">
    <property type="entry name" value="MscS_channel_TM-2"/>
</dbReference>
<dbReference type="Gene3D" id="3.30.70.100">
    <property type="match status" value="1"/>
</dbReference>
<feature type="transmembrane region" description="Helical" evidence="9">
    <location>
        <begin position="912"/>
        <end position="936"/>
    </location>
</feature>
<comment type="caution">
    <text evidence="14">The sequence shown here is derived from an EMBL/GenBank/DDBJ whole genome shotgun (WGS) entry which is preliminary data.</text>
</comment>
<evidence type="ECO:0000313" key="15">
    <source>
        <dbReference type="Proteomes" id="UP000320735"/>
    </source>
</evidence>
<comment type="subcellular location">
    <subcellularLocation>
        <location evidence="1">Cell membrane</location>
        <topology evidence="1">Multi-pass membrane protein</topology>
    </subcellularLocation>
</comment>
<feature type="transmembrane region" description="Helical" evidence="9">
    <location>
        <begin position="731"/>
        <end position="756"/>
    </location>
</feature>
<gene>
    <name evidence="14" type="primary">mscK</name>
    <name evidence="14" type="ORF">CA54_51420</name>
</gene>
<dbReference type="SUPFAM" id="SSF82861">
    <property type="entry name" value="Mechanosensitive channel protein MscS (YggB), transmembrane region"/>
    <property type="match status" value="1"/>
</dbReference>
<dbReference type="OrthoDB" id="9809206at2"/>
<feature type="transmembrane region" description="Helical" evidence="9">
    <location>
        <begin position="692"/>
        <end position="710"/>
    </location>
</feature>
<dbReference type="Gene3D" id="1.10.287.1260">
    <property type="match status" value="1"/>
</dbReference>
<dbReference type="InterPro" id="IPR006685">
    <property type="entry name" value="MscS_channel_2nd"/>
</dbReference>
<dbReference type="InterPro" id="IPR052702">
    <property type="entry name" value="MscS-like_channel"/>
</dbReference>
<dbReference type="AlphaFoldDB" id="A0A5C6B3L0"/>
<name>A0A5C6B3L0_9PLAN</name>
<feature type="compositionally biased region" description="Basic and acidic residues" evidence="8">
    <location>
        <begin position="204"/>
        <end position="218"/>
    </location>
</feature>
<feature type="domain" description="Mechanosensitive ion channel inner membrane" evidence="11">
    <location>
        <begin position="540"/>
        <end position="881"/>
    </location>
</feature>
<keyword evidence="15" id="KW-1185">Reference proteome</keyword>
<dbReference type="InterPro" id="IPR049278">
    <property type="entry name" value="MS_channel_C"/>
</dbReference>
<dbReference type="InterPro" id="IPR025692">
    <property type="entry name" value="MscS_IM_dom1"/>
</dbReference>
<dbReference type="Pfam" id="PF00924">
    <property type="entry name" value="MS_channel_2nd"/>
    <property type="match status" value="1"/>
</dbReference>
<reference evidence="14 15" key="1">
    <citation type="submission" date="2019-02" db="EMBL/GenBank/DDBJ databases">
        <title>Deep-cultivation of Planctomycetes and their phenomic and genomic characterization uncovers novel biology.</title>
        <authorList>
            <person name="Wiegand S."/>
            <person name="Jogler M."/>
            <person name="Boedeker C."/>
            <person name="Pinto D."/>
            <person name="Vollmers J."/>
            <person name="Rivas-Marin E."/>
            <person name="Kohn T."/>
            <person name="Peeters S.H."/>
            <person name="Heuer A."/>
            <person name="Rast P."/>
            <person name="Oberbeckmann S."/>
            <person name="Bunk B."/>
            <person name="Jeske O."/>
            <person name="Meyerdierks A."/>
            <person name="Storesund J.E."/>
            <person name="Kallscheuer N."/>
            <person name="Luecker S."/>
            <person name="Lage O.M."/>
            <person name="Pohl T."/>
            <person name="Merkel B.J."/>
            <person name="Hornburger P."/>
            <person name="Mueller R.-W."/>
            <person name="Bruemmer F."/>
            <person name="Labrenz M."/>
            <person name="Spormann A.M."/>
            <person name="Op Den Camp H."/>
            <person name="Overmann J."/>
            <person name="Amann R."/>
            <person name="Jetten M.S.M."/>
            <person name="Mascher T."/>
            <person name="Medema M.H."/>
            <person name="Devos D.P."/>
            <person name="Kaster A.-K."/>
            <person name="Ovreas L."/>
            <person name="Rohde M."/>
            <person name="Galperin M.Y."/>
            <person name="Jogler C."/>
        </authorList>
    </citation>
    <scope>NUCLEOTIDE SEQUENCE [LARGE SCALE GENOMIC DNA]</scope>
    <source>
        <strain evidence="14 15">CA54</strain>
    </source>
</reference>
<feature type="domain" description="Mechanosensitive ion channel MscS C-terminal" evidence="13">
    <location>
        <begin position="1072"/>
        <end position="1155"/>
    </location>
</feature>
<dbReference type="Pfam" id="PF12794">
    <property type="entry name" value="MscS_TM"/>
    <property type="match status" value="1"/>
</dbReference>
<evidence type="ECO:0000256" key="9">
    <source>
        <dbReference type="SAM" id="Phobius"/>
    </source>
</evidence>
<accession>A0A5C6B3L0</accession>
<feature type="coiled-coil region" evidence="7">
    <location>
        <begin position="790"/>
        <end position="817"/>
    </location>
</feature>
<feature type="domain" description="Mechanosensitive ion channel MscS porin" evidence="12">
    <location>
        <begin position="61"/>
        <end position="303"/>
    </location>
</feature>
<keyword evidence="6 9" id="KW-0472">Membrane</keyword>
<dbReference type="EMBL" id="SJPP01000003">
    <property type="protein sequence ID" value="TWU06743.1"/>
    <property type="molecule type" value="Genomic_DNA"/>
</dbReference>
<dbReference type="Gene3D" id="2.30.30.60">
    <property type="match status" value="1"/>
</dbReference>
<dbReference type="GO" id="GO:0005886">
    <property type="term" value="C:plasma membrane"/>
    <property type="evidence" value="ECO:0007669"/>
    <property type="project" value="UniProtKB-SubCell"/>
</dbReference>
<feature type="transmembrane region" description="Helical" evidence="9">
    <location>
        <begin position="535"/>
        <end position="551"/>
    </location>
</feature>
<evidence type="ECO:0000259" key="11">
    <source>
        <dbReference type="Pfam" id="PF12794"/>
    </source>
</evidence>
<feature type="coiled-coil region" evidence="7">
    <location>
        <begin position="278"/>
        <end position="352"/>
    </location>
</feature>
<evidence type="ECO:0000259" key="10">
    <source>
        <dbReference type="Pfam" id="PF00924"/>
    </source>
</evidence>
<dbReference type="InterPro" id="IPR010920">
    <property type="entry name" value="LSM_dom_sf"/>
</dbReference>
<dbReference type="SUPFAM" id="SSF82689">
    <property type="entry name" value="Mechanosensitive channel protein MscS (YggB), C-terminal domain"/>
    <property type="match status" value="1"/>
</dbReference>
<feature type="transmembrane region" description="Helical" evidence="9">
    <location>
        <begin position="662"/>
        <end position="680"/>
    </location>
</feature>
<keyword evidence="3" id="KW-1003">Cell membrane</keyword>
<evidence type="ECO:0000256" key="1">
    <source>
        <dbReference type="ARBA" id="ARBA00004651"/>
    </source>
</evidence>